<feature type="compositionally biased region" description="Polar residues" evidence="1">
    <location>
        <begin position="302"/>
        <end position="313"/>
    </location>
</feature>
<dbReference type="RefSeq" id="XP_064766917.1">
    <property type="nucleotide sequence ID" value="XM_064913260.1"/>
</dbReference>
<sequence>MAQPEDASASAASAPPPAPTDRPAAVSPELEVFRCPVCDKKFLSKSQRSIREHVSRRMRADNPDGHAHTEYYRAEIKRTKLSEDERRRHSAAAQHRYRVRKALDAKELAEKHGGPPSIYDKCKLSDKKSGLQRRVLKKKMAIPKPLPPELAEVEIPSANPFVYIQSHWLVTFIDQNVQFVSFEEALKRSRDRLGNDDSKIESEFNQLAKTSVGPSKTDIIAAYVVWKDPSACKDAYEQYVNYLNLQMLNIGRRKAYEEDLAKWEEMVSRAAQGRNEDEVREKLEAWIYRQKVLHGASESPERSTNTTSQTAELQRSQSEGPQQEQESNDDAEDPDSGIDPSLRYDVRASSAPVSVPAAVVQVSVPVAVVQVAAETIAASDAAAWEQAQLGT</sequence>
<proteinExistence type="predicted"/>
<feature type="compositionally biased region" description="Basic and acidic residues" evidence="1">
    <location>
        <begin position="49"/>
        <end position="67"/>
    </location>
</feature>
<gene>
    <name evidence="2" type="ORF">BZA70DRAFT_282345</name>
</gene>
<accession>A0ABR1F226</accession>
<evidence type="ECO:0008006" key="4">
    <source>
        <dbReference type="Google" id="ProtNLM"/>
    </source>
</evidence>
<protein>
    <recommendedName>
        <fullName evidence="4">C2H2-type domain-containing protein</fullName>
    </recommendedName>
</protein>
<feature type="compositionally biased region" description="Low complexity" evidence="1">
    <location>
        <begin position="1"/>
        <end position="13"/>
    </location>
</feature>
<comment type="caution">
    <text evidence="2">The sequence shown here is derived from an EMBL/GenBank/DDBJ whole genome shotgun (WGS) entry which is preliminary data.</text>
</comment>
<name>A0ABR1F226_9ASCO</name>
<feature type="region of interest" description="Disordered" evidence="1">
    <location>
        <begin position="294"/>
        <end position="345"/>
    </location>
</feature>
<feature type="compositionally biased region" description="Acidic residues" evidence="1">
    <location>
        <begin position="326"/>
        <end position="336"/>
    </location>
</feature>
<reference evidence="2 3" key="1">
    <citation type="submission" date="2024-03" db="EMBL/GenBank/DDBJ databases">
        <title>Genome-scale model development and genomic sequencing of the oleaginous clade Lipomyces.</title>
        <authorList>
            <consortium name="Lawrence Berkeley National Laboratory"/>
            <person name="Czajka J.J."/>
            <person name="Han Y."/>
            <person name="Kim J."/>
            <person name="Mondo S.J."/>
            <person name="Hofstad B.A."/>
            <person name="Robles A."/>
            <person name="Haridas S."/>
            <person name="Riley R."/>
            <person name="LaButti K."/>
            <person name="Pangilinan J."/>
            <person name="Andreopoulos W."/>
            <person name="Lipzen A."/>
            <person name="Yan J."/>
            <person name="Wang M."/>
            <person name="Ng V."/>
            <person name="Grigoriev I.V."/>
            <person name="Spatafora J.W."/>
            <person name="Magnuson J.K."/>
            <person name="Baker S.E."/>
            <person name="Pomraning K.R."/>
        </authorList>
    </citation>
    <scope>NUCLEOTIDE SEQUENCE [LARGE SCALE GENOMIC DNA]</scope>
    <source>
        <strain evidence="2 3">Phaff 52-87</strain>
    </source>
</reference>
<dbReference type="EMBL" id="JBBJBU010000010">
    <property type="protein sequence ID" value="KAK7203884.1"/>
    <property type="molecule type" value="Genomic_DNA"/>
</dbReference>
<feature type="region of interest" description="Disordered" evidence="1">
    <location>
        <begin position="46"/>
        <end position="67"/>
    </location>
</feature>
<evidence type="ECO:0000313" key="2">
    <source>
        <dbReference type="EMBL" id="KAK7203884.1"/>
    </source>
</evidence>
<evidence type="ECO:0000313" key="3">
    <source>
        <dbReference type="Proteomes" id="UP001498771"/>
    </source>
</evidence>
<keyword evidence="3" id="KW-1185">Reference proteome</keyword>
<dbReference type="GeneID" id="90038772"/>
<feature type="compositionally biased region" description="Low complexity" evidence="1">
    <location>
        <begin position="314"/>
        <end position="325"/>
    </location>
</feature>
<evidence type="ECO:0000256" key="1">
    <source>
        <dbReference type="SAM" id="MobiDB-lite"/>
    </source>
</evidence>
<feature type="region of interest" description="Disordered" evidence="1">
    <location>
        <begin position="1"/>
        <end position="25"/>
    </location>
</feature>
<dbReference type="Proteomes" id="UP001498771">
    <property type="component" value="Unassembled WGS sequence"/>
</dbReference>
<organism evidence="2 3">
    <name type="scientific">Myxozyma melibiosi</name>
    <dbReference type="NCBI Taxonomy" id="54550"/>
    <lineage>
        <taxon>Eukaryota</taxon>
        <taxon>Fungi</taxon>
        <taxon>Dikarya</taxon>
        <taxon>Ascomycota</taxon>
        <taxon>Saccharomycotina</taxon>
        <taxon>Lipomycetes</taxon>
        <taxon>Lipomycetales</taxon>
        <taxon>Lipomycetaceae</taxon>
        <taxon>Myxozyma</taxon>
    </lineage>
</organism>